<protein>
    <submittedName>
        <fullName evidence="1">Uncharacterized protein</fullName>
    </submittedName>
</protein>
<evidence type="ECO:0000313" key="1">
    <source>
        <dbReference type="EMBL" id="KAI8034863.1"/>
    </source>
</evidence>
<dbReference type="Proteomes" id="UP001059596">
    <property type="component" value="Unassembled WGS sequence"/>
</dbReference>
<organism evidence="1 2">
    <name type="scientific">Drosophila gunungcola</name>
    <name type="common">fruit fly</name>
    <dbReference type="NCBI Taxonomy" id="103775"/>
    <lineage>
        <taxon>Eukaryota</taxon>
        <taxon>Metazoa</taxon>
        <taxon>Ecdysozoa</taxon>
        <taxon>Arthropoda</taxon>
        <taxon>Hexapoda</taxon>
        <taxon>Insecta</taxon>
        <taxon>Pterygota</taxon>
        <taxon>Neoptera</taxon>
        <taxon>Endopterygota</taxon>
        <taxon>Diptera</taxon>
        <taxon>Brachycera</taxon>
        <taxon>Muscomorpha</taxon>
        <taxon>Ephydroidea</taxon>
        <taxon>Drosophilidae</taxon>
        <taxon>Drosophila</taxon>
        <taxon>Sophophora</taxon>
    </lineage>
</organism>
<evidence type="ECO:0000313" key="2">
    <source>
        <dbReference type="Proteomes" id="UP001059596"/>
    </source>
</evidence>
<sequence length="164" mass="19119">MENVTSMSTDSCDDLSDIELKDVPAQLETTLKPRPYEASTLFNINIESELTLALSDSTQEEELEKYRERAQKEQHKFFDFVMRATLDEDNRPMSFKPNEEQQRHLDQGPNLQNFVRGSLDFINIATRFQAKHEEMMELLDSIEDHTQFMQNNMFNNAAHRNLAG</sequence>
<reference evidence="1" key="1">
    <citation type="journal article" date="2023" name="Genome Biol. Evol.">
        <title>Long-read-based Genome Assembly of Drosophila gunungcola Reveals Fewer Chemosensory Genes in Flower-breeding Species.</title>
        <authorList>
            <person name="Negi A."/>
            <person name="Liao B.Y."/>
            <person name="Yeh S.D."/>
        </authorList>
    </citation>
    <scope>NUCLEOTIDE SEQUENCE</scope>
    <source>
        <strain evidence="1">Sukarami</strain>
    </source>
</reference>
<proteinExistence type="predicted"/>
<keyword evidence="2" id="KW-1185">Reference proteome</keyword>
<dbReference type="AlphaFoldDB" id="A0A9P9YDD4"/>
<name>A0A9P9YDD4_9MUSC</name>
<dbReference type="EMBL" id="JAMKOV010000057">
    <property type="protein sequence ID" value="KAI8034863.1"/>
    <property type="molecule type" value="Genomic_DNA"/>
</dbReference>
<gene>
    <name evidence="1" type="ORF">M5D96_012379</name>
</gene>
<accession>A0A9P9YDD4</accession>
<comment type="caution">
    <text evidence="1">The sequence shown here is derived from an EMBL/GenBank/DDBJ whole genome shotgun (WGS) entry which is preliminary data.</text>
</comment>